<keyword evidence="5" id="KW-1185">Reference proteome</keyword>
<evidence type="ECO:0000256" key="2">
    <source>
        <dbReference type="SAM" id="Phobius"/>
    </source>
</evidence>
<protein>
    <submittedName>
        <fullName evidence="4">Uncharacterized protein DUF4333</fullName>
    </submittedName>
</protein>
<evidence type="ECO:0000256" key="1">
    <source>
        <dbReference type="SAM" id="MobiDB-lite"/>
    </source>
</evidence>
<evidence type="ECO:0000259" key="3">
    <source>
        <dbReference type="Pfam" id="PF14230"/>
    </source>
</evidence>
<feature type="transmembrane region" description="Helical" evidence="2">
    <location>
        <begin position="167"/>
        <end position="191"/>
    </location>
</feature>
<reference evidence="4 5" key="1">
    <citation type="submission" date="2019-03" db="EMBL/GenBank/DDBJ databases">
        <title>Sequencing the genomes of 1000 actinobacteria strains.</title>
        <authorList>
            <person name="Klenk H.-P."/>
        </authorList>
    </citation>
    <scope>NUCLEOTIDE SEQUENCE [LARGE SCALE GENOMIC DNA]</scope>
    <source>
        <strain evidence="4 5">DSM 44969</strain>
    </source>
</reference>
<feature type="compositionally biased region" description="Basic and acidic residues" evidence="1">
    <location>
        <begin position="76"/>
        <end position="85"/>
    </location>
</feature>
<evidence type="ECO:0000313" key="4">
    <source>
        <dbReference type="EMBL" id="TCK23068.1"/>
    </source>
</evidence>
<dbReference type="OrthoDB" id="3405072at2"/>
<feature type="compositionally biased region" description="Low complexity" evidence="1">
    <location>
        <begin position="34"/>
        <end position="47"/>
    </location>
</feature>
<dbReference type="AlphaFoldDB" id="A0A4R1HM48"/>
<accession>A0A4R1HM48</accession>
<dbReference type="RefSeq" id="WP_132432358.1">
    <property type="nucleotide sequence ID" value="NZ_SMFZ01000002.1"/>
</dbReference>
<evidence type="ECO:0000313" key="5">
    <source>
        <dbReference type="Proteomes" id="UP000295560"/>
    </source>
</evidence>
<dbReference type="Proteomes" id="UP000295560">
    <property type="component" value="Unassembled WGS sequence"/>
</dbReference>
<organism evidence="4 5">
    <name type="scientific">Pseudonocardia endophytica</name>
    <dbReference type="NCBI Taxonomy" id="401976"/>
    <lineage>
        <taxon>Bacteria</taxon>
        <taxon>Bacillati</taxon>
        <taxon>Actinomycetota</taxon>
        <taxon>Actinomycetes</taxon>
        <taxon>Pseudonocardiales</taxon>
        <taxon>Pseudonocardiaceae</taxon>
        <taxon>Pseudonocardia</taxon>
    </lineage>
</organism>
<gene>
    <name evidence="4" type="ORF">EV378_7079</name>
</gene>
<keyword evidence="2" id="KW-0472">Membrane</keyword>
<dbReference type="EMBL" id="SMFZ01000002">
    <property type="protein sequence ID" value="TCK23068.1"/>
    <property type="molecule type" value="Genomic_DNA"/>
</dbReference>
<proteinExistence type="predicted"/>
<feature type="domain" description="DUF4333" evidence="3">
    <location>
        <begin position="182"/>
        <end position="257"/>
    </location>
</feature>
<comment type="caution">
    <text evidence="4">The sequence shown here is derived from an EMBL/GenBank/DDBJ whole genome shotgun (WGS) entry which is preliminary data.</text>
</comment>
<sequence length="264" mass="27604">MSTPQGPDRYGADRDPDLGGPPTWGTPPPGGWGSDPDAGPPTGAWDPAADDYDDRAAGRGHDQPYGDPAPAYGGRRRAEDRHDGDGWGAPADAPWGDQYGERYTDQYGNAPQHGAYAAPDDPWNDPDRTAAWGAEPQAGFASGDEPWAPRAESRGPRRGPFGLGRGALAGIGVGAVLVIALLVGLFVYPGWAVARTLDKTALQNGVTQILTQDYGLQVGAVECPDDVKVAPDTGFACQALIDGEPVTVPGKVTTDEGDYQVSRV</sequence>
<feature type="region of interest" description="Disordered" evidence="1">
    <location>
        <begin position="1"/>
        <end position="158"/>
    </location>
</feature>
<keyword evidence="2" id="KW-0812">Transmembrane</keyword>
<feature type="compositionally biased region" description="Basic and acidic residues" evidence="1">
    <location>
        <begin position="54"/>
        <end position="64"/>
    </location>
</feature>
<keyword evidence="2" id="KW-1133">Transmembrane helix</keyword>
<dbReference type="InterPro" id="IPR025637">
    <property type="entry name" value="DUF4333"/>
</dbReference>
<dbReference type="Pfam" id="PF14230">
    <property type="entry name" value="DUF4333"/>
    <property type="match status" value="1"/>
</dbReference>
<name>A0A4R1HM48_PSEEN</name>